<dbReference type="InterPro" id="IPR008136">
    <property type="entry name" value="CinA_C"/>
</dbReference>
<dbReference type="EMBL" id="CP073355">
    <property type="protein sequence ID" value="URA09620.1"/>
    <property type="molecule type" value="Genomic_DNA"/>
</dbReference>
<dbReference type="SUPFAM" id="SSF142433">
    <property type="entry name" value="CinA-like"/>
    <property type="match status" value="1"/>
</dbReference>
<gene>
    <name evidence="2" type="ORF">KDW03_09000</name>
</gene>
<dbReference type="KEGG" id="taqu:KDW03_09000"/>
<sequence length="184" mass="19464">MGNGEKNLWKNIVHLCTTQEKTIASAESCTGGWVGKVITDIPGSSRVFLGGIIAYANDIKTKLLSVPATTIARYGAVSFETCEAMLQGVFTLFSPSYAIAITGIAGPGGGSADKPVGTVYIGVGTKANYTIYQCLFSGNRKQIRTQSVGFAGKALLSLLTDASSIIPQKNIQNTLSRKYTEETL</sequence>
<evidence type="ECO:0000313" key="2">
    <source>
        <dbReference type="EMBL" id="URA09620.1"/>
    </source>
</evidence>
<dbReference type="AlphaFoldDB" id="A0AAX3BBL8"/>
<evidence type="ECO:0000259" key="1">
    <source>
        <dbReference type="Pfam" id="PF02464"/>
    </source>
</evidence>
<feature type="domain" description="CinA C-terminal" evidence="1">
    <location>
        <begin position="7"/>
        <end position="157"/>
    </location>
</feature>
<dbReference type="InterPro" id="IPR036653">
    <property type="entry name" value="CinA-like_C"/>
</dbReference>
<organism evidence="2 3">
    <name type="scientific">Thermospira aquatica</name>
    <dbReference type="NCBI Taxonomy" id="2828656"/>
    <lineage>
        <taxon>Bacteria</taxon>
        <taxon>Pseudomonadati</taxon>
        <taxon>Spirochaetota</taxon>
        <taxon>Spirochaetia</taxon>
        <taxon>Brevinematales</taxon>
        <taxon>Thermospiraceae</taxon>
        <taxon>Thermospira</taxon>
    </lineage>
</organism>
<protein>
    <submittedName>
        <fullName evidence="2">CinA family protein</fullName>
    </submittedName>
</protein>
<dbReference type="Pfam" id="PF02464">
    <property type="entry name" value="CinA"/>
    <property type="match status" value="1"/>
</dbReference>
<dbReference type="Proteomes" id="UP001056539">
    <property type="component" value="Chromosome"/>
</dbReference>
<keyword evidence="3" id="KW-1185">Reference proteome</keyword>
<dbReference type="Gene3D" id="3.90.950.20">
    <property type="entry name" value="CinA-like"/>
    <property type="match status" value="1"/>
</dbReference>
<reference evidence="2" key="1">
    <citation type="submission" date="2021-04" db="EMBL/GenBank/DDBJ databases">
        <authorList>
            <person name="Postec A."/>
        </authorList>
    </citation>
    <scope>NUCLEOTIDE SEQUENCE</scope>
    <source>
        <strain evidence="2">F1F22</strain>
    </source>
</reference>
<dbReference type="RefSeq" id="WP_271434755.1">
    <property type="nucleotide sequence ID" value="NZ_CP073355.1"/>
</dbReference>
<proteinExistence type="predicted"/>
<reference evidence="2" key="2">
    <citation type="submission" date="2022-06" db="EMBL/GenBank/DDBJ databases">
        <title>Thermospira aquatica gen. nov., sp. nov.</title>
        <authorList>
            <person name="Ben Ali Gam Z."/>
            <person name="Labat M."/>
        </authorList>
    </citation>
    <scope>NUCLEOTIDE SEQUENCE</scope>
    <source>
        <strain evidence="2">F1F22</strain>
    </source>
</reference>
<name>A0AAX3BBL8_9SPIR</name>
<accession>A0AAX3BBL8</accession>
<dbReference type="NCBIfam" id="TIGR00199">
    <property type="entry name" value="PncC_domain"/>
    <property type="match status" value="1"/>
</dbReference>
<evidence type="ECO:0000313" key="3">
    <source>
        <dbReference type="Proteomes" id="UP001056539"/>
    </source>
</evidence>